<dbReference type="NCBIfam" id="NF006870">
    <property type="entry name" value="PRK09364.1"/>
    <property type="match status" value="1"/>
</dbReference>
<dbReference type="EMBL" id="LJRR01000274">
    <property type="protein sequence ID" value="KPZ14134.1"/>
    <property type="molecule type" value="Genomic_DNA"/>
</dbReference>
<organism evidence="9 10">
    <name type="scientific">Pseudomonas syringae pv. viburni</name>
    <dbReference type="NCBI Taxonomy" id="251703"/>
    <lineage>
        <taxon>Bacteria</taxon>
        <taxon>Pseudomonadati</taxon>
        <taxon>Pseudomonadota</taxon>
        <taxon>Gammaproteobacteria</taxon>
        <taxon>Pseudomonadales</taxon>
        <taxon>Pseudomonadaceae</taxon>
        <taxon>Pseudomonas</taxon>
    </lineage>
</organism>
<comment type="function">
    <text evidence="6 7">Catalyzes the conversion of (8S)-3',8-cyclo-7,8-dihydroguanosine 5'-triphosphate to cyclic pyranopterin monophosphate (cPMP).</text>
</comment>
<dbReference type="PANTHER" id="PTHR22960:SF29">
    <property type="entry name" value="CYCLIC PYRANOPTERIN MONOPHOSPHATE SYNTHASE"/>
    <property type="match status" value="1"/>
</dbReference>
<dbReference type="FunFam" id="3.30.70.640:FF:000001">
    <property type="entry name" value="Cyclic pyranopterin monophosphate synthase"/>
    <property type="match status" value="1"/>
</dbReference>
<dbReference type="GO" id="GO:0006777">
    <property type="term" value="P:Mo-molybdopterin cofactor biosynthetic process"/>
    <property type="evidence" value="ECO:0007669"/>
    <property type="project" value="UniProtKB-UniRule"/>
</dbReference>
<dbReference type="HAMAP" id="MF_01224_B">
    <property type="entry name" value="MoaC_B"/>
    <property type="match status" value="1"/>
</dbReference>
<evidence type="ECO:0000256" key="2">
    <source>
        <dbReference type="ARBA" id="ARBA00005046"/>
    </source>
</evidence>
<keyword evidence="4 7" id="KW-0501">Molybdenum cofactor biosynthesis</keyword>
<dbReference type="Pfam" id="PF01967">
    <property type="entry name" value="MoaC"/>
    <property type="match status" value="1"/>
</dbReference>
<sequence length="198" mass="21047">MYEGPRLQLAACSLQLMASSLYLPHPLHFLHLPRSNVVLTHLDSQGRANMVDVTDKAVTSREAVAEALVRMLPATLQMIVSGGHPKGDVFAVARIAGIQAAKKTSDLIPLCHPLMLTSIKVHLTAEGDNAVRITASCKLAGQTGVEMEALTAASIAALTIYDMCKAVDRGMVIESVRLLEKLGGKSGHFIADDAQVAP</sequence>
<evidence type="ECO:0000259" key="8">
    <source>
        <dbReference type="Pfam" id="PF01967"/>
    </source>
</evidence>
<evidence type="ECO:0000256" key="6">
    <source>
        <dbReference type="ARBA" id="ARBA00055087"/>
    </source>
</evidence>
<evidence type="ECO:0000313" key="10">
    <source>
        <dbReference type="Proteomes" id="UP000050317"/>
    </source>
</evidence>
<comment type="catalytic activity">
    <reaction evidence="1 7">
        <text>(8S)-3',8-cyclo-7,8-dihydroguanosine 5'-triphosphate = cyclic pyranopterin phosphate + diphosphate</text>
        <dbReference type="Rhea" id="RHEA:49580"/>
        <dbReference type="ChEBI" id="CHEBI:33019"/>
        <dbReference type="ChEBI" id="CHEBI:59648"/>
        <dbReference type="ChEBI" id="CHEBI:131766"/>
        <dbReference type="EC" id="4.6.1.17"/>
    </reaction>
</comment>
<feature type="domain" description="Molybdopterin cofactor biosynthesis C (MoaC)" evidence="8">
    <location>
        <begin position="50"/>
        <end position="184"/>
    </location>
</feature>
<evidence type="ECO:0000313" key="9">
    <source>
        <dbReference type="EMBL" id="KPZ14134.1"/>
    </source>
</evidence>
<dbReference type="Proteomes" id="UP000050317">
    <property type="component" value="Unassembled WGS sequence"/>
</dbReference>
<gene>
    <name evidence="7" type="primary">moaC</name>
    <name evidence="9" type="ORF">ALO40_100056</name>
</gene>
<keyword evidence="5 7" id="KW-0456">Lyase</keyword>
<dbReference type="AlphaFoldDB" id="A0A0Q0EIY5"/>
<dbReference type="SUPFAM" id="SSF55040">
    <property type="entry name" value="Molybdenum cofactor biosynthesis protein C, MoaC"/>
    <property type="match status" value="1"/>
</dbReference>
<feature type="binding site" evidence="7">
    <location>
        <begin position="147"/>
        <end position="148"/>
    </location>
    <ligand>
        <name>substrate</name>
    </ligand>
</feature>
<proteinExistence type="inferred from homology"/>
<evidence type="ECO:0000256" key="3">
    <source>
        <dbReference type="ARBA" id="ARBA00012575"/>
    </source>
</evidence>
<dbReference type="Gene3D" id="3.30.70.640">
    <property type="entry name" value="Molybdopterin cofactor biosynthesis C (MoaC) domain"/>
    <property type="match status" value="1"/>
</dbReference>
<comment type="subunit">
    <text evidence="7">Homohexamer; trimer of dimers.</text>
</comment>
<protein>
    <recommendedName>
        <fullName evidence="3 7">Cyclic pyranopterin monophosphate synthase</fullName>
        <ecNumber evidence="3 7">4.6.1.17</ecNumber>
    </recommendedName>
    <alternativeName>
        <fullName evidence="7">Molybdenum cofactor biosynthesis protein C</fullName>
    </alternativeName>
</protein>
<dbReference type="NCBIfam" id="TIGR00581">
    <property type="entry name" value="moaC"/>
    <property type="match status" value="1"/>
</dbReference>
<dbReference type="InterPro" id="IPR036522">
    <property type="entry name" value="MoaC_sf"/>
</dbReference>
<dbReference type="InterPro" id="IPR023045">
    <property type="entry name" value="MoaC"/>
</dbReference>
<dbReference type="CDD" id="cd01420">
    <property type="entry name" value="MoaC_PE"/>
    <property type="match status" value="1"/>
</dbReference>
<accession>A0A0Q0EIY5</accession>
<dbReference type="InterPro" id="IPR047594">
    <property type="entry name" value="MoaC_bact/euk"/>
</dbReference>
<evidence type="ECO:0000256" key="5">
    <source>
        <dbReference type="ARBA" id="ARBA00023239"/>
    </source>
</evidence>
<feature type="active site" evidence="7">
    <location>
        <position position="162"/>
    </location>
</feature>
<dbReference type="PANTHER" id="PTHR22960">
    <property type="entry name" value="MOLYBDOPTERIN COFACTOR SYNTHESIS PROTEIN A"/>
    <property type="match status" value="1"/>
</dbReference>
<evidence type="ECO:0000256" key="1">
    <source>
        <dbReference type="ARBA" id="ARBA00001637"/>
    </source>
</evidence>
<feature type="binding site" evidence="7">
    <location>
        <begin position="110"/>
        <end position="112"/>
    </location>
    <ligand>
        <name>substrate</name>
    </ligand>
</feature>
<dbReference type="UniPathway" id="UPA00344"/>
<reference evidence="9 10" key="1">
    <citation type="submission" date="2015-09" db="EMBL/GenBank/DDBJ databases">
        <title>Genome announcement of multiple Pseudomonas syringae strains.</title>
        <authorList>
            <person name="Thakur S."/>
            <person name="Wang P.W."/>
            <person name="Gong Y."/>
            <person name="Weir B.S."/>
            <person name="Guttman D.S."/>
        </authorList>
    </citation>
    <scope>NUCLEOTIDE SEQUENCE [LARGE SCALE GENOMIC DNA]</scope>
    <source>
        <strain evidence="9 10">ICMP3963</strain>
    </source>
</reference>
<name>A0A0Q0EIY5_9PSED</name>
<comment type="pathway">
    <text evidence="2 7">Cofactor biosynthesis; molybdopterin biosynthesis.</text>
</comment>
<dbReference type="GO" id="GO:0061799">
    <property type="term" value="F:cyclic pyranopterin monophosphate synthase activity"/>
    <property type="evidence" value="ECO:0007669"/>
    <property type="project" value="UniProtKB-UniRule"/>
</dbReference>
<dbReference type="EC" id="4.6.1.17" evidence="3 7"/>
<evidence type="ECO:0000256" key="7">
    <source>
        <dbReference type="HAMAP-Rule" id="MF_01224"/>
    </source>
</evidence>
<dbReference type="PATRIC" id="fig|251703.9.peg.4838"/>
<comment type="similarity">
    <text evidence="7">Belongs to the MoaC family.</text>
</comment>
<comment type="caution">
    <text evidence="9">The sequence shown here is derived from an EMBL/GenBank/DDBJ whole genome shotgun (WGS) entry which is preliminary data.</text>
</comment>
<dbReference type="InterPro" id="IPR002820">
    <property type="entry name" value="Mopterin_CF_biosynth-C_dom"/>
</dbReference>
<evidence type="ECO:0000256" key="4">
    <source>
        <dbReference type="ARBA" id="ARBA00023150"/>
    </source>
</evidence>
<dbReference type="InterPro" id="IPR050105">
    <property type="entry name" value="MoCo_biosynth_MoaA/MoaC"/>
</dbReference>